<feature type="compositionally biased region" description="Basic and acidic residues" evidence="2">
    <location>
        <begin position="31"/>
        <end position="43"/>
    </location>
</feature>
<name>A0AAV9WXQ4_9PEZI</name>
<comment type="caution">
    <text evidence="4">The sequence shown here is derived from an EMBL/GenBank/DDBJ whole genome shotgun (WGS) entry which is preliminary data.</text>
</comment>
<comment type="subunit">
    <text evidence="1">Component of the NuA4 histone acetyltransferase complex.</text>
</comment>
<dbReference type="InterPro" id="IPR023780">
    <property type="entry name" value="Chromo_domain"/>
</dbReference>
<reference evidence="4 5" key="1">
    <citation type="submission" date="2019-10" db="EMBL/GenBank/DDBJ databases">
        <authorList>
            <person name="Palmer J.M."/>
        </authorList>
    </citation>
    <scope>NUCLEOTIDE SEQUENCE [LARGE SCALE GENOMIC DNA]</scope>
    <source>
        <strain evidence="4 5">TWF694</strain>
    </source>
</reference>
<gene>
    <name evidence="4" type="ORF">TWF694_003898</name>
</gene>
<dbReference type="Gene3D" id="3.40.50.11490">
    <property type="match status" value="1"/>
</dbReference>
<dbReference type="Gene3D" id="2.40.50.40">
    <property type="match status" value="1"/>
</dbReference>
<dbReference type="Proteomes" id="UP001365542">
    <property type="component" value="Unassembled WGS sequence"/>
</dbReference>
<feature type="domain" description="Chromo" evidence="3">
    <location>
        <begin position="78"/>
        <end position="138"/>
    </location>
</feature>
<organism evidence="4 5">
    <name type="scientific">Orbilia ellipsospora</name>
    <dbReference type="NCBI Taxonomy" id="2528407"/>
    <lineage>
        <taxon>Eukaryota</taxon>
        <taxon>Fungi</taxon>
        <taxon>Dikarya</taxon>
        <taxon>Ascomycota</taxon>
        <taxon>Pezizomycotina</taxon>
        <taxon>Orbiliomycetes</taxon>
        <taxon>Orbiliales</taxon>
        <taxon>Orbiliaceae</taxon>
        <taxon>Orbilia</taxon>
    </lineage>
</organism>
<dbReference type="EMBL" id="JAVHJO010000014">
    <property type="protein sequence ID" value="KAK6528640.1"/>
    <property type="molecule type" value="Genomic_DNA"/>
</dbReference>
<dbReference type="AlphaFoldDB" id="A0AAV9WXQ4"/>
<sequence length="745" mass="83986">MPIRTTDTIDAAEQRKTIKNNDNNTTHLRNHHLDKGKHSNSNDDHDDNGGGGDNANQYEHEKHDGDHGYDHDDDKNNFDVECIVAEKKDPRSGKTVYLVNWKGFEEKDYTWEPKEHFHAADTLSDWEACKQRTVESERYDWRAWDQTYGEFYEDEDIIQNSEQGLFESRISLFQGDQTYPTHQPAEPPRSIKGSQAEESHPPSLEKHSEATRENIQLKDTIVSHIPPGHVLANSNAVADPALKFLPSNKGVTHISPHALVRDNPDLVSDASCQNFKADCKDGKLSNLLTSRHVDPISTDVKCILSINQGSKVVRAACKLTGLSLDLRDFIEAESIHELTIDGFVGFQYLEKIFIQESGSPAEKIFIEVESKSGNGMVTCISELQGAAVVRESNCTIIIAPSHAQRFTRLFKISPPISSELSAVVYPALKIPQLVKDSEASILPQEPNFLGSFLLGGANLCLRETFRGPQEIQIYQIPSACDLQYGHDIYLAFLSYWQKTMMNAGFFLPHKLLVPHSDMFSQKTKTLSEDHLTVFLVHRSLLRNLHLIPNMALLRSSNSSFFTFGPILNFGSKTIHWDIGSLFPYGGVLLLTLEVILQKAKDIKQILKTWSYLEATQFWALAIPENLTKLLEEALAMRALHDRLSPEDVENCSAILDELRDLTASLRQNSVAYHILDVPADAGINYTETCVDTFIRFQIDASSVYRYFVVICGAGLIDKKALERQYTNLDLYEMPDFMKLLGRTQD</sequence>
<dbReference type="Pfam" id="PF00385">
    <property type="entry name" value="Chromo"/>
    <property type="match status" value="1"/>
</dbReference>
<feature type="region of interest" description="Disordered" evidence="2">
    <location>
        <begin position="1"/>
        <end position="73"/>
    </location>
</feature>
<evidence type="ECO:0000256" key="2">
    <source>
        <dbReference type="SAM" id="MobiDB-lite"/>
    </source>
</evidence>
<dbReference type="PROSITE" id="PS50013">
    <property type="entry name" value="CHROMO_2"/>
    <property type="match status" value="1"/>
</dbReference>
<evidence type="ECO:0000259" key="3">
    <source>
        <dbReference type="PROSITE" id="PS50013"/>
    </source>
</evidence>
<evidence type="ECO:0000256" key="1">
    <source>
        <dbReference type="ARBA" id="ARBA00011353"/>
    </source>
</evidence>
<dbReference type="InterPro" id="IPR016197">
    <property type="entry name" value="Chromo-like_dom_sf"/>
</dbReference>
<feature type="region of interest" description="Disordered" evidence="2">
    <location>
        <begin position="177"/>
        <end position="210"/>
    </location>
</feature>
<dbReference type="GO" id="GO:0006338">
    <property type="term" value="P:chromatin remodeling"/>
    <property type="evidence" value="ECO:0007669"/>
    <property type="project" value="UniProtKB-ARBA"/>
</dbReference>
<feature type="compositionally biased region" description="Basic and acidic residues" evidence="2">
    <location>
        <begin position="195"/>
        <end position="210"/>
    </location>
</feature>
<proteinExistence type="predicted"/>
<feature type="compositionally biased region" description="Basic and acidic residues" evidence="2">
    <location>
        <begin position="58"/>
        <end position="73"/>
    </location>
</feature>
<accession>A0AAV9WXQ4</accession>
<dbReference type="SUPFAM" id="SSF54160">
    <property type="entry name" value="Chromo domain-like"/>
    <property type="match status" value="1"/>
</dbReference>
<evidence type="ECO:0000313" key="4">
    <source>
        <dbReference type="EMBL" id="KAK6528640.1"/>
    </source>
</evidence>
<protein>
    <recommendedName>
        <fullName evidence="3">Chromo domain-containing protein</fullName>
    </recommendedName>
</protein>
<dbReference type="InterPro" id="IPR000953">
    <property type="entry name" value="Chromo/chromo_shadow_dom"/>
</dbReference>
<keyword evidence="5" id="KW-1185">Reference proteome</keyword>
<evidence type="ECO:0000313" key="5">
    <source>
        <dbReference type="Proteomes" id="UP001365542"/>
    </source>
</evidence>